<comment type="caution">
    <text evidence="6">The sequence shown here is derived from an EMBL/GenBank/DDBJ whole genome shotgun (WGS) entry which is preliminary data.</text>
</comment>
<keyword evidence="3 5" id="KW-1133">Transmembrane helix</keyword>
<evidence type="ECO:0000313" key="6">
    <source>
        <dbReference type="EMBL" id="MBJ6724135.1"/>
    </source>
</evidence>
<comment type="subcellular location">
    <subcellularLocation>
        <location evidence="1">Membrane</location>
        <topology evidence="1">Multi-pass membrane protein</topology>
    </subcellularLocation>
</comment>
<gene>
    <name evidence="6" type="ORF">JFN93_05390</name>
</gene>
<keyword evidence="4 5" id="KW-0472">Membrane</keyword>
<dbReference type="EMBL" id="JAEMHM010000004">
    <property type="protein sequence ID" value="MBJ6724135.1"/>
    <property type="molecule type" value="Genomic_DNA"/>
</dbReference>
<evidence type="ECO:0000256" key="5">
    <source>
        <dbReference type="SAM" id="Phobius"/>
    </source>
</evidence>
<evidence type="ECO:0000256" key="2">
    <source>
        <dbReference type="ARBA" id="ARBA00022692"/>
    </source>
</evidence>
<feature type="transmembrane region" description="Helical" evidence="5">
    <location>
        <begin position="83"/>
        <end position="116"/>
    </location>
</feature>
<evidence type="ECO:0000313" key="7">
    <source>
        <dbReference type="Proteomes" id="UP000636888"/>
    </source>
</evidence>
<evidence type="ECO:0000256" key="3">
    <source>
        <dbReference type="ARBA" id="ARBA00022989"/>
    </source>
</evidence>
<dbReference type="InterPro" id="IPR019109">
    <property type="entry name" value="MamF_MmsF"/>
</dbReference>
<dbReference type="Pfam" id="PF09685">
    <property type="entry name" value="MamF_MmsF"/>
    <property type="match status" value="1"/>
</dbReference>
<keyword evidence="2 5" id="KW-0812">Transmembrane</keyword>
<evidence type="ECO:0000256" key="4">
    <source>
        <dbReference type="ARBA" id="ARBA00023136"/>
    </source>
</evidence>
<proteinExistence type="predicted"/>
<reference evidence="6" key="1">
    <citation type="submission" date="2020-12" db="EMBL/GenBank/DDBJ databases">
        <title>Geomonas sp. Red875, isolated from river sediment.</title>
        <authorList>
            <person name="Xu Z."/>
            <person name="Zhang Z."/>
            <person name="Masuda Y."/>
            <person name="Itoh H."/>
            <person name="Senoo K."/>
        </authorList>
    </citation>
    <scope>NUCLEOTIDE SEQUENCE</scope>
    <source>
        <strain evidence="6">Red875</strain>
    </source>
</reference>
<name>A0A8J7LUU2_9BACT</name>
<evidence type="ECO:0000256" key="1">
    <source>
        <dbReference type="ARBA" id="ARBA00004141"/>
    </source>
</evidence>
<keyword evidence="7" id="KW-1185">Reference proteome</keyword>
<dbReference type="Proteomes" id="UP000636888">
    <property type="component" value="Unassembled WGS sequence"/>
</dbReference>
<dbReference type="AlphaFoldDB" id="A0A8J7LUU2"/>
<sequence>MVVNSGELPPSADRAWKGAPTAKDVLAAVMWGMHLLRDWAVLIASRKSGGGKRRALPPSADRAWKGAPTVKISWQLTPFGSGLSVVGVVTGFAAIFMGPLLGILGLFTLVMAMIAAVRSRRGDYFQIPLSAEFLK</sequence>
<protein>
    <submittedName>
        <fullName evidence="6">DUF4870 domain-containing protein</fullName>
    </submittedName>
</protein>
<organism evidence="6 7">
    <name type="scientific">Geomesophilobacter sediminis</name>
    <dbReference type="NCBI Taxonomy" id="2798584"/>
    <lineage>
        <taxon>Bacteria</taxon>
        <taxon>Pseudomonadati</taxon>
        <taxon>Thermodesulfobacteriota</taxon>
        <taxon>Desulfuromonadia</taxon>
        <taxon>Geobacterales</taxon>
        <taxon>Geobacteraceae</taxon>
        <taxon>Geomesophilobacter</taxon>
    </lineage>
</organism>
<accession>A0A8J7LUU2</accession>
<dbReference type="RefSeq" id="WP_199382980.1">
    <property type="nucleotide sequence ID" value="NZ_JAEMHM010000004.1"/>
</dbReference>